<organism evidence="2 3">
    <name type="scientific">Protopolystoma xenopodis</name>
    <dbReference type="NCBI Taxonomy" id="117903"/>
    <lineage>
        <taxon>Eukaryota</taxon>
        <taxon>Metazoa</taxon>
        <taxon>Spiralia</taxon>
        <taxon>Lophotrochozoa</taxon>
        <taxon>Platyhelminthes</taxon>
        <taxon>Monogenea</taxon>
        <taxon>Polyopisthocotylea</taxon>
        <taxon>Polystomatidea</taxon>
        <taxon>Polystomatidae</taxon>
        <taxon>Protopolystoma</taxon>
    </lineage>
</organism>
<dbReference type="AlphaFoldDB" id="A0A448WR73"/>
<sequence length="63" mass="6764">MTGLDPELFVPLNRSSVGEDFAHQFEARPEATLDRIYMLECARSPDASPGLGSLAPLTTGGQE</sequence>
<protein>
    <submittedName>
        <fullName evidence="2">Uncharacterized protein</fullName>
    </submittedName>
</protein>
<evidence type="ECO:0000256" key="1">
    <source>
        <dbReference type="SAM" id="MobiDB-lite"/>
    </source>
</evidence>
<keyword evidence="3" id="KW-1185">Reference proteome</keyword>
<comment type="caution">
    <text evidence="2">The sequence shown here is derived from an EMBL/GenBank/DDBJ whole genome shotgun (WGS) entry which is preliminary data.</text>
</comment>
<name>A0A448WR73_9PLAT</name>
<reference evidence="2" key="1">
    <citation type="submission" date="2018-11" db="EMBL/GenBank/DDBJ databases">
        <authorList>
            <consortium name="Pathogen Informatics"/>
        </authorList>
    </citation>
    <scope>NUCLEOTIDE SEQUENCE</scope>
</reference>
<evidence type="ECO:0000313" key="2">
    <source>
        <dbReference type="EMBL" id="VEL18153.1"/>
    </source>
</evidence>
<evidence type="ECO:0000313" key="3">
    <source>
        <dbReference type="Proteomes" id="UP000784294"/>
    </source>
</evidence>
<feature type="region of interest" description="Disordered" evidence="1">
    <location>
        <begin position="43"/>
        <end position="63"/>
    </location>
</feature>
<dbReference type="EMBL" id="CAAALY010035855">
    <property type="protein sequence ID" value="VEL18153.1"/>
    <property type="molecule type" value="Genomic_DNA"/>
</dbReference>
<proteinExistence type="predicted"/>
<dbReference type="Proteomes" id="UP000784294">
    <property type="component" value="Unassembled WGS sequence"/>
</dbReference>
<gene>
    <name evidence="2" type="ORF">PXEA_LOCUS11593</name>
</gene>
<accession>A0A448WR73</accession>